<keyword evidence="5" id="KW-1185">Reference proteome</keyword>
<dbReference type="InterPro" id="IPR011234">
    <property type="entry name" value="Fumarylacetoacetase-like_C"/>
</dbReference>
<comment type="caution">
    <text evidence="4">The sequence shown here is derived from an EMBL/GenBank/DDBJ whole genome shotgun (WGS) entry which is preliminary data.</text>
</comment>
<gene>
    <name evidence="4" type="ORF">GCM10009750_35550</name>
</gene>
<name>A0ABP4Z8K7_9MICO</name>
<evidence type="ECO:0000313" key="4">
    <source>
        <dbReference type="EMBL" id="GAA1846104.1"/>
    </source>
</evidence>
<evidence type="ECO:0000256" key="2">
    <source>
        <dbReference type="SAM" id="MobiDB-lite"/>
    </source>
</evidence>
<dbReference type="PANTHER" id="PTHR11820">
    <property type="entry name" value="ACYLPYRUVASE"/>
    <property type="match status" value="1"/>
</dbReference>
<reference evidence="5" key="1">
    <citation type="journal article" date="2019" name="Int. J. Syst. Evol. Microbiol.">
        <title>The Global Catalogue of Microorganisms (GCM) 10K type strain sequencing project: providing services to taxonomists for standard genome sequencing and annotation.</title>
        <authorList>
            <consortium name="The Broad Institute Genomics Platform"/>
            <consortium name="The Broad Institute Genome Sequencing Center for Infectious Disease"/>
            <person name="Wu L."/>
            <person name="Ma J."/>
        </authorList>
    </citation>
    <scope>NUCLEOTIDE SEQUENCE [LARGE SCALE GENOMIC DNA]</scope>
    <source>
        <strain evidence="5">JCM 14323</strain>
    </source>
</reference>
<protein>
    <recommendedName>
        <fullName evidence="3">Fumarylacetoacetase-like C-terminal domain-containing protein</fullName>
    </recommendedName>
</protein>
<dbReference type="PANTHER" id="PTHR11820:SF112">
    <property type="entry name" value="FUMARYLACETOACETATE HYDROLASE FAMILY PROTEIN (AFU_ORTHOLOGUE AFUA_1G02370)-RELATED"/>
    <property type="match status" value="1"/>
</dbReference>
<proteinExistence type="predicted"/>
<dbReference type="Pfam" id="PF01557">
    <property type="entry name" value="FAA_hydrolase"/>
    <property type="match status" value="1"/>
</dbReference>
<dbReference type="Proteomes" id="UP001501746">
    <property type="component" value="Unassembled WGS sequence"/>
</dbReference>
<evidence type="ECO:0000256" key="1">
    <source>
        <dbReference type="ARBA" id="ARBA00022723"/>
    </source>
</evidence>
<dbReference type="Gene3D" id="3.90.850.10">
    <property type="entry name" value="Fumarylacetoacetase-like, C-terminal domain"/>
    <property type="match status" value="1"/>
</dbReference>
<keyword evidence="1" id="KW-0479">Metal-binding</keyword>
<dbReference type="SUPFAM" id="SSF56529">
    <property type="entry name" value="FAH"/>
    <property type="match status" value="1"/>
</dbReference>
<dbReference type="EMBL" id="BAAANK010000012">
    <property type="protein sequence ID" value="GAA1846104.1"/>
    <property type="molecule type" value="Genomic_DNA"/>
</dbReference>
<evidence type="ECO:0000313" key="5">
    <source>
        <dbReference type="Proteomes" id="UP001501746"/>
    </source>
</evidence>
<accession>A0ABP4Z8K7</accession>
<dbReference type="InterPro" id="IPR036663">
    <property type="entry name" value="Fumarylacetoacetase_C_sf"/>
</dbReference>
<evidence type="ECO:0000259" key="3">
    <source>
        <dbReference type="Pfam" id="PF01557"/>
    </source>
</evidence>
<feature type="region of interest" description="Disordered" evidence="2">
    <location>
        <begin position="281"/>
        <end position="303"/>
    </location>
</feature>
<feature type="domain" description="Fumarylacetoacetase-like C-terminal" evidence="3">
    <location>
        <begin position="80"/>
        <end position="274"/>
    </location>
</feature>
<sequence>MKLLSFTDDVGDYRLGVVDDDFVVDVTSRLGDQVSRGTVSPMRALLAKDVPLADVIGDLDGQRLPLASVRFASIVPDPPKIIAAPVNYRDHQAEMQEDFHIDALGIFLKATSSVLGSGGVVRLPYTDRRFDQEGELAVVIGRPASHVSIDDALNYVAGYTTLLDMTMRGGEDRSTRKSFDSFTPVGPYLVTPDEAGPPENMRLRTWVNGELRQDADVRDLIWDVPRLISYASSVMSLQPGDIITTGTPAGIGQVSDGDQVAVEITNLGRLEVAVTSEGAVSCPTRGAARGPKPPENVTPIRAR</sequence>
<organism evidence="4 5">
    <name type="scientific">Agromyces salentinus</name>
    <dbReference type="NCBI Taxonomy" id="269421"/>
    <lineage>
        <taxon>Bacteria</taxon>
        <taxon>Bacillati</taxon>
        <taxon>Actinomycetota</taxon>
        <taxon>Actinomycetes</taxon>
        <taxon>Micrococcales</taxon>
        <taxon>Microbacteriaceae</taxon>
        <taxon>Agromyces</taxon>
    </lineage>
</organism>